<feature type="region of interest" description="Disordered" evidence="1">
    <location>
        <begin position="185"/>
        <end position="213"/>
    </location>
</feature>
<comment type="caution">
    <text evidence="2">The sequence shown here is derived from an EMBL/GenBank/DDBJ whole genome shotgun (WGS) entry which is preliminary data.</text>
</comment>
<feature type="region of interest" description="Disordered" evidence="1">
    <location>
        <begin position="1"/>
        <end position="91"/>
    </location>
</feature>
<proteinExistence type="predicted"/>
<feature type="compositionally biased region" description="Basic and acidic residues" evidence="1">
    <location>
        <begin position="1"/>
        <end position="21"/>
    </location>
</feature>
<keyword evidence="3" id="KW-1185">Reference proteome</keyword>
<feature type="compositionally biased region" description="Basic and acidic residues" evidence="1">
    <location>
        <begin position="53"/>
        <end position="69"/>
    </location>
</feature>
<dbReference type="EMBL" id="JBBPFD010000021">
    <property type="protein sequence ID" value="KAK7882281.1"/>
    <property type="molecule type" value="Genomic_DNA"/>
</dbReference>
<feature type="compositionally biased region" description="Basic and acidic residues" evidence="1">
    <location>
        <begin position="76"/>
        <end position="91"/>
    </location>
</feature>
<organism evidence="2 3">
    <name type="scientific">Mugilogobius chulae</name>
    <name type="common">yellowstripe goby</name>
    <dbReference type="NCBI Taxonomy" id="88201"/>
    <lineage>
        <taxon>Eukaryota</taxon>
        <taxon>Metazoa</taxon>
        <taxon>Chordata</taxon>
        <taxon>Craniata</taxon>
        <taxon>Vertebrata</taxon>
        <taxon>Euteleostomi</taxon>
        <taxon>Actinopterygii</taxon>
        <taxon>Neopterygii</taxon>
        <taxon>Teleostei</taxon>
        <taxon>Neoteleostei</taxon>
        <taxon>Acanthomorphata</taxon>
        <taxon>Gobiaria</taxon>
        <taxon>Gobiiformes</taxon>
        <taxon>Gobioidei</taxon>
        <taxon>Gobiidae</taxon>
        <taxon>Gobionellinae</taxon>
        <taxon>Mugilogobius</taxon>
    </lineage>
</organism>
<protein>
    <submittedName>
        <fullName evidence="2">Uncharacterized protein</fullName>
    </submittedName>
</protein>
<evidence type="ECO:0000256" key="1">
    <source>
        <dbReference type="SAM" id="MobiDB-lite"/>
    </source>
</evidence>
<feature type="compositionally biased region" description="Basic residues" evidence="1">
    <location>
        <begin position="195"/>
        <end position="204"/>
    </location>
</feature>
<evidence type="ECO:0000313" key="3">
    <source>
        <dbReference type="Proteomes" id="UP001460270"/>
    </source>
</evidence>
<feature type="compositionally biased region" description="Low complexity" evidence="1">
    <location>
        <begin position="23"/>
        <end position="33"/>
    </location>
</feature>
<name>A0AAW0N045_9GOBI</name>
<reference evidence="3" key="1">
    <citation type="submission" date="2024-04" db="EMBL/GenBank/DDBJ databases">
        <title>Salinicola lusitanus LLJ914,a marine bacterium isolated from the Okinawa Trough.</title>
        <authorList>
            <person name="Li J."/>
        </authorList>
    </citation>
    <scope>NUCLEOTIDE SEQUENCE [LARGE SCALE GENOMIC DNA]</scope>
</reference>
<dbReference type="Proteomes" id="UP001460270">
    <property type="component" value="Unassembled WGS sequence"/>
</dbReference>
<evidence type="ECO:0000313" key="2">
    <source>
        <dbReference type="EMBL" id="KAK7882281.1"/>
    </source>
</evidence>
<sequence length="213" mass="23215">MSTRHSEAVTRKTKRLAREKTNGSVMRGVRGRVSVGGPGGSRSGARALSSAEMKAEQKSGRFGLDERGGRGSGVADGRDPDGCDQAEAGHHDNLRTFQRTERSTCRRGAHNIRLRDTSTSVFNVCLDIFISVNIPSIFVICGGVIEGQAQVNMASPISQESWSFCSAHHFFSSVSHFKHVSGDLRTPTDNYHSDQKKKKKPVSKRRGEESGVL</sequence>
<accession>A0AAW0N045</accession>
<dbReference type="AlphaFoldDB" id="A0AAW0N045"/>
<gene>
    <name evidence="2" type="ORF">WMY93_028455</name>
</gene>